<dbReference type="GO" id="GO:0016651">
    <property type="term" value="F:oxidoreductase activity, acting on NAD(P)H"/>
    <property type="evidence" value="ECO:0007669"/>
    <property type="project" value="TreeGrafter"/>
</dbReference>
<dbReference type="AlphaFoldDB" id="A0A6H0XQF7"/>
<dbReference type="SUPFAM" id="SSF51905">
    <property type="entry name" value="FAD/NAD(P)-binding domain"/>
    <property type="match status" value="2"/>
</dbReference>
<dbReference type="PANTHER" id="PTHR43557:SF2">
    <property type="entry name" value="RIESKE DOMAIN-CONTAINING PROTEIN-RELATED"/>
    <property type="match status" value="1"/>
</dbReference>
<evidence type="ECO:0000256" key="7">
    <source>
        <dbReference type="ARBA" id="ARBA00023002"/>
    </source>
</evidence>
<dbReference type="InterPro" id="IPR016156">
    <property type="entry name" value="FAD/NAD-linked_Rdtase_dimer_sf"/>
</dbReference>
<gene>
    <name evidence="11" type="ORF">AMS68_002519</name>
</gene>
<accession>A0A6H0XQF7</accession>
<keyword evidence="4" id="KW-0001">2Fe-2S</keyword>
<evidence type="ECO:0000256" key="5">
    <source>
        <dbReference type="ARBA" id="ARBA00022723"/>
    </source>
</evidence>
<feature type="domain" description="Rieske" evidence="10">
    <location>
        <begin position="7"/>
        <end position="106"/>
    </location>
</feature>
<evidence type="ECO:0000256" key="6">
    <source>
        <dbReference type="ARBA" id="ARBA00022827"/>
    </source>
</evidence>
<dbReference type="InterPro" id="IPR036188">
    <property type="entry name" value="FAD/NAD-bd_sf"/>
</dbReference>
<dbReference type="PROSITE" id="PS51296">
    <property type="entry name" value="RIESKE"/>
    <property type="match status" value="1"/>
</dbReference>
<evidence type="ECO:0000256" key="3">
    <source>
        <dbReference type="ARBA" id="ARBA00022630"/>
    </source>
</evidence>
<dbReference type="EMBL" id="CP051140">
    <property type="protein sequence ID" value="QIW97001.1"/>
    <property type="molecule type" value="Genomic_DNA"/>
</dbReference>
<comment type="similarity">
    <text evidence="2">Belongs to the FAD-dependent oxidoreductase family.</text>
</comment>
<dbReference type="SUPFAM" id="SSF55424">
    <property type="entry name" value="FAD/NAD-linked reductases, dimerisation (C-terminal) domain"/>
    <property type="match status" value="1"/>
</dbReference>
<dbReference type="Gene3D" id="3.30.390.30">
    <property type="match status" value="1"/>
</dbReference>
<dbReference type="PRINTS" id="PR00368">
    <property type="entry name" value="FADPNR"/>
</dbReference>
<dbReference type="PANTHER" id="PTHR43557">
    <property type="entry name" value="APOPTOSIS-INDUCING FACTOR 1"/>
    <property type="match status" value="1"/>
</dbReference>
<keyword evidence="12" id="KW-1185">Reference proteome</keyword>
<evidence type="ECO:0000256" key="1">
    <source>
        <dbReference type="ARBA" id="ARBA00001974"/>
    </source>
</evidence>
<comment type="cofactor">
    <cofactor evidence="1">
        <name>FAD</name>
        <dbReference type="ChEBI" id="CHEBI:57692"/>
    </cofactor>
</comment>
<dbReference type="SUPFAM" id="SSF50022">
    <property type="entry name" value="ISP domain"/>
    <property type="match status" value="1"/>
</dbReference>
<dbReference type="CDD" id="cd03478">
    <property type="entry name" value="Rieske_AIFL_N"/>
    <property type="match status" value="1"/>
</dbReference>
<dbReference type="Pfam" id="PF00355">
    <property type="entry name" value="Rieske"/>
    <property type="match status" value="1"/>
</dbReference>
<evidence type="ECO:0000313" key="12">
    <source>
        <dbReference type="Proteomes" id="UP000503462"/>
    </source>
</evidence>
<organism evidence="11 12">
    <name type="scientific">Peltaster fructicola</name>
    <dbReference type="NCBI Taxonomy" id="286661"/>
    <lineage>
        <taxon>Eukaryota</taxon>
        <taxon>Fungi</taxon>
        <taxon>Dikarya</taxon>
        <taxon>Ascomycota</taxon>
        <taxon>Pezizomycotina</taxon>
        <taxon>Dothideomycetes</taxon>
        <taxon>Dothideomycetes incertae sedis</taxon>
        <taxon>Peltaster</taxon>
    </lineage>
</organism>
<dbReference type="Gene3D" id="2.102.10.10">
    <property type="entry name" value="Rieske [2Fe-2S] iron-sulphur domain"/>
    <property type="match status" value="1"/>
</dbReference>
<name>A0A6H0XQF7_9PEZI</name>
<sequence length="552" mass="59555">MATEYKLKGLTSLDLKNGQKQEVEVEGIEEGKVLLVKVNNEVHAVGSKCTHYGAPLAKGVLSDDGRLVCPWHGACFNVKTGDVEDAPALDPIARFDVFQKEGAVFIRGEEKTIKAARRTPNLKCKVKEEETVVIVGRGAAALGAMEGLRENGFTGKITTISNETHPPIDRTKISKALLADVSKAQWRTPEFYKEAGIELENGFVESVDFDKKKVTTKEGKDYKYTKLILASGGLPKMLPLDGLKGDLENVFVLRNLEHAQSVLNAAGEDGGKKIVVIGSSFIGMEVGNCLAGKKHQVTIIGMESEPMERVMGKELGKIFRGLVEKAGVKFIMDASVEKGLPGSDSKKIGSVQLKDGTKVEADLVIEGVGVRPSTDYLKESSAVSLEKDGSIAVDERFAVKGVKDVFAIGDIATFPYSGPGGNGKPVRIEHWDVAQNAGRSVARTIAKPSSPVKHDIPVFWSAMGAQLRYCGHTPDGYDDVVIHGNTDISDGKQSFVAYYCKGDEVHAVASMMKDPYMTQCAALMRVGRMPKKSDLAKGVDPMEVSIPAMVKI</sequence>
<evidence type="ECO:0000259" key="10">
    <source>
        <dbReference type="PROSITE" id="PS51296"/>
    </source>
</evidence>
<dbReference type="InterPro" id="IPR036922">
    <property type="entry name" value="Rieske_2Fe-2S_sf"/>
</dbReference>
<evidence type="ECO:0000256" key="8">
    <source>
        <dbReference type="ARBA" id="ARBA00023004"/>
    </source>
</evidence>
<dbReference type="GO" id="GO:0051537">
    <property type="term" value="F:2 iron, 2 sulfur cluster binding"/>
    <property type="evidence" value="ECO:0007669"/>
    <property type="project" value="UniProtKB-KW"/>
</dbReference>
<dbReference type="Gene3D" id="3.50.50.60">
    <property type="entry name" value="FAD/NAD(P)-binding domain"/>
    <property type="match status" value="2"/>
</dbReference>
<dbReference type="OrthoDB" id="6029at2759"/>
<protein>
    <recommendedName>
        <fullName evidence="10">Rieske domain-containing protein</fullName>
    </recommendedName>
</protein>
<dbReference type="GO" id="GO:0005737">
    <property type="term" value="C:cytoplasm"/>
    <property type="evidence" value="ECO:0007669"/>
    <property type="project" value="TreeGrafter"/>
</dbReference>
<keyword evidence="5" id="KW-0479">Metal-binding</keyword>
<dbReference type="GO" id="GO:0046872">
    <property type="term" value="F:metal ion binding"/>
    <property type="evidence" value="ECO:0007669"/>
    <property type="project" value="UniProtKB-KW"/>
</dbReference>
<evidence type="ECO:0000256" key="9">
    <source>
        <dbReference type="ARBA" id="ARBA00023014"/>
    </source>
</evidence>
<evidence type="ECO:0000256" key="4">
    <source>
        <dbReference type="ARBA" id="ARBA00022714"/>
    </source>
</evidence>
<keyword evidence="9" id="KW-0411">Iron-sulfur</keyword>
<keyword evidence="6" id="KW-0274">FAD</keyword>
<dbReference type="Proteomes" id="UP000503462">
    <property type="component" value="Chromosome 2"/>
</dbReference>
<keyword evidence="8" id="KW-0408">Iron</keyword>
<dbReference type="Pfam" id="PF07992">
    <property type="entry name" value="Pyr_redox_2"/>
    <property type="match status" value="1"/>
</dbReference>
<dbReference type="InterPro" id="IPR050446">
    <property type="entry name" value="FAD-oxidoreductase/Apoptosis"/>
</dbReference>
<evidence type="ECO:0000313" key="11">
    <source>
        <dbReference type="EMBL" id="QIW97001.1"/>
    </source>
</evidence>
<dbReference type="PRINTS" id="PR00411">
    <property type="entry name" value="PNDRDTASEI"/>
</dbReference>
<keyword evidence="3" id="KW-0285">Flavoprotein</keyword>
<reference evidence="11 12" key="1">
    <citation type="journal article" date="2016" name="Sci. Rep.">
        <title>Peltaster fructicola genome reveals evolution from an invasive phytopathogen to an ectophytic parasite.</title>
        <authorList>
            <person name="Xu C."/>
            <person name="Chen H."/>
            <person name="Gleason M.L."/>
            <person name="Xu J.R."/>
            <person name="Liu H."/>
            <person name="Zhang R."/>
            <person name="Sun G."/>
        </authorList>
    </citation>
    <scope>NUCLEOTIDE SEQUENCE [LARGE SCALE GENOMIC DNA]</scope>
    <source>
        <strain evidence="11 12">LNHT1506</strain>
    </source>
</reference>
<keyword evidence="7" id="KW-0560">Oxidoreductase</keyword>
<dbReference type="InterPro" id="IPR017941">
    <property type="entry name" value="Rieske_2Fe-2S"/>
</dbReference>
<proteinExistence type="inferred from homology"/>
<evidence type="ECO:0000256" key="2">
    <source>
        <dbReference type="ARBA" id="ARBA00006442"/>
    </source>
</evidence>
<dbReference type="InterPro" id="IPR023753">
    <property type="entry name" value="FAD/NAD-binding_dom"/>
</dbReference>